<dbReference type="OrthoDB" id="2523383at2759"/>
<evidence type="ECO:0000313" key="1">
    <source>
        <dbReference type="EMBL" id="KIY72693.1"/>
    </source>
</evidence>
<accession>A0A0D7BQ91</accession>
<protein>
    <recommendedName>
        <fullName evidence="3">Clp1-like protein</fullName>
    </recommendedName>
</protein>
<dbReference type="AlphaFoldDB" id="A0A0D7BQ91"/>
<dbReference type="Proteomes" id="UP000054007">
    <property type="component" value="Unassembled WGS sequence"/>
</dbReference>
<keyword evidence="2" id="KW-1185">Reference proteome</keyword>
<sequence length="279" mass="30769">MHRRESHSDPGPLDRVHNKRAVKLPRALARPSFSEPSPEVIAIVSPDLADIPIPYIKQELRNQAGPMLAGLRAVSHVPRTLNIAFLPQSFQIPESSPPTASLPTHVIAARSSKAPSQSVCLYPVHDVALLVHFSGLRLPPRYPGADGSVARAMPVLEVALPSPEAFAVIHSFLYNHRIEGMMRALLPLSESTLQNLTTSRAILATRQSRAVVDQMGSQIAQRAYWDVEKIMKIAMLVKSVWQNMAALRISIMEMWDTLDLAWDILLAALQQAASAPLRR</sequence>
<evidence type="ECO:0000313" key="2">
    <source>
        <dbReference type="Proteomes" id="UP000054007"/>
    </source>
</evidence>
<reference evidence="1 2" key="1">
    <citation type="journal article" date="2015" name="Fungal Genet. Biol.">
        <title>Evolution of novel wood decay mechanisms in Agaricales revealed by the genome sequences of Fistulina hepatica and Cylindrobasidium torrendii.</title>
        <authorList>
            <person name="Floudas D."/>
            <person name="Held B.W."/>
            <person name="Riley R."/>
            <person name="Nagy L.G."/>
            <person name="Koehler G."/>
            <person name="Ransdell A.S."/>
            <person name="Younus H."/>
            <person name="Chow J."/>
            <person name="Chiniquy J."/>
            <person name="Lipzen A."/>
            <person name="Tritt A."/>
            <person name="Sun H."/>
            <person name="Haridas S."/>
            <person name="LaButti K."/>
            <person name="Ohm R.A."/>
            <person name="Kues U."/>
            <person name="Blanchette R.A."/>
            <person name="Grigoriev I.V."/>
            <person name="Minto R.E."/>
            <person name="Hibbett D.S."/>
        </authorList>
    </citation>
    <scope>NUCLEOTIDE SEQUENCE [LARGE SCALE GENOMIC DNA]</scope>
    <source>
        <strain evidence="1 2">FP15055 ss-10</strain>
    </source>
</reference>
<proteinExistence type="predicted"/>
<organism evidence="1 2">
    <name type="scientific">Cylindrobasidium torrendii FP15055 ss-10</name>
    <dbReference type="NCBI Taxonomy" id="1314674"/>
    <lineage>
        <taxon>Eukaryota</taxon>
        <taxon>Fungi</taxon>
        <taxon>Dikarya</taxon>
        <taxon>Basidiomycota</taxon>
        <taxon>Agaricomycotina</taxon>
        <taxon>Agaricomycetes</taxon>
        <taxon>Agaricomycetidae</taxon>
        <taxon>Agaricales</taxon>
        <taxon>Marasmiineae</taxon>
        <taxon>Physalacriaceae</taxon>
        <taxon>Cylindrobasidium</taxon>
    </lineage>
</organism>
<gene>
    <name evidence="1" type="ORF">CYLTODRAFT_388258</name>
</gene>
<name>A0A0D7BQ91_9AGAR</name>
<evidence type="ECO:0008006" key="3">
    <source>
        <dbReference type="Google" id="ProtNLM"/>
    </source>
</evidence>
<dbReference type="EMBL" id="KN880441">
    <property type="protein sequence ID" value="KIY72693.1"/>
    <property type="molecule type" value="Genomic_DNA"/>
</dbReference>